<sequence>MCLSCYLPVCLTCMPLTSILLIMGVGTLATGIAANYARKGPSRKVRFCSQTTCGPGPPGPGPCCVPCEPPKPPACPQCTAGRPVKIMIYRSPSGHTCQKSILKRPRDQNCYRAYQSCQPCQNQGCGC</sequence>
<proteinExistence type="predicted"/>
<accession>A0A1S3DH13</accession>
<name>A0A1S3DH13_DIACI</name>
<evidence type="ECO:0000256" key="1">
    <source>
        <dbReference type="SAM" id="Phobius"/>
    </source>
</evidence>
<keyword evidence="1" id="KW-0472">Membrane</keyword>
<dbReference type="KEGG" id="dci:103518426"/>
<keyword evidence="1" id="KW-0812">Transmembrane</keyword>
<keyword evidence="2" id="KW-1185">Reference proteome</keyword>
<organism evidence="2 3">
    <name type="scientific">Diaphorina citri</name>
    <name type="common">Asian citrus psyllid</name>
    <dbReference type="NCBI Taxonomy" id="121845"/>
    <lineage>
        <taxon>Eukaryota</taxon>
        <taxon>Metazoa</taxon>
        <taxon>Ecdysozoa</taxon>
        <taxon>Arthropoda</taxon>
        <taxon>Hexapoda</taxon>
        <taxon>Insecta</taxon>
        <taxon>Pterygota</taxon>
        <taxon>Neoptera</taxon>
        <taxon>Paraneoptera</taxon>
        <taxon>Hemiptera</taxon>
        <taxon>Sternorrhyncha</taxon>
        <taxon>Psylloidea</taxon>
        <taxon>Psyllidae</taxon>
        <taxon>Diaphorininae</taxon>
        <taxon>Diaphorina</taxon>
    </lineage>
</organism>
<evidence type="ECO:0000313" key="3">
    <source>
        <dbReference type="RefSeq" id="XP_008481709.1"/>
    </source>
</evidence>
<dbReference type="RefSeq" id="XP_008481709.1">
    <property type="nucleotide sequence ID" value="XM_008483487.2"/>
</dbReference>
<dbReference type="PaxDb" id="121845-A0A1S3DH13"/>
<feature type="transmembrane region" description="Helical" evidence="1">
    <location>
        <begin position="16"/>
        <end position="37"/>
    </location>
</feature>
<keyword evidence="1" id="KW-1133">Transmembrane helix</keyword>
<dbReference type="GeneID" id="103518426"/>
<dbReference type="AlphaFoldDB" id="A0A1S3DH13"/>
<gene>
    <name evidence="3" type="primary">LOC103518426</name>
</gene>
<reference evidence="3" key="1">
    <citation type="submission" date="2025-08" db="UniProtKB">
        <authorList>
            <consortium name="RefSeq"/>
        </authorList>
    </citation>
    <scope>IDENTIFICATION</scope>
</reference>
<evidence type="ECO:0000313" key="2">
    <source>
        <dbReference type="Proteomes" id="UP000079169"/>
    </source>
</evidence>
<protein>
    <submittedName>
        <fullName evidence="3">Uncharacterized protein LOC103518426 isoform X1</fullName>
    </submittedName>
</protein>
<dbReference type="Proteomes" id="UP000079169">
    <property type="component" value="Unplaced"/>
</dbReference>